<name>A0A2W1JVH4_9CYAN</name>
<comment type="caution">
    <text evidence="2">The sequence shown here is derived from an EMBL/GenBank/DDBJ whole genome shotgun (WGS) entry which is preliminary data.</text>
</comment>
<dbReference type="Proteomes" id="UP000248857">
    <property type="component" value="Unassembled WGS sequence"/>
</dbReference>
<reference evidence="2 3" key="1">
    <citation type="journal article" date="2018" name="Sci. Rep.">
        <title>A novel species of the marine cyanobacterium Acaryochloris with a unique pigment content and lifestyle.</title>
        <authorList>
            <person name="Partensky F."/>
            <person name="Six C."/>
            <person name="Ratin M."/>
            <person name="Garczarek L."/>
            <person name="Vaulot D."/>
            <person name="Probert I."/>
            <person name="Calteau A."/>
            <person name="Gourvil P."/>
            <person name="Marie D."/>
            <person name="Grebert T."/>
            <person name="Bouchier C."/>
            <person name="Le Panse S."/>
            <person name="Gachenot M."/>
            <person name="Rodriguez F."/>
            <person name="Garrido J.L."/>
        </authorList>
    </citation>
    <scope>NUCLEOTIDE SEQUENCE [LARGE SCALE GENOMIC DNA]</scope>
    <source>
        <strain evidence="2 3">RCC1774</strain>
    </source>
</reference>
<dbReference type="Pfam" id="PF13482">
    <property type="entry name" value="RNase_H_2"/>
    <property type="match status" value="1"/>
</dbReference>
<dbReference type="Gene3D" id="1.10.150.20">
    <property type="entry name" value="5' to 3' exonuclease, C-terminal subdomain"/>
    <property type="match status" value="1"/>
</dbReference>
<evidence type="ECO:0000259" key="1">
    <source>
        <dbReference type="Pfam" id="PF13482"/>
    </source>
</evidence>
<dbReference type="Gene3D" id="3.90.320.10">
    <property type="match status" value="1"/>
</dbReference>
<evidence type="ECO:0000313" key="3">
    <source>
        <dbReference type="Proteomes" id="UP000248857"/>
    </source>
</evidence>
<dbReference type="OrthoDB" id="9757917at2"/>
<accession>A0A2W1JVH4</accession>
<evidence type="ECO:0000313" key="2">
    <source>
        <dbReference type="EMBL" id="PZD73744.1"/>
    </source>
</evidence>
<gene>
    <name evidence="2" type="ORF">C1752_01690</name>
</gene>
<keyword evidence="3" id="KW-1185">Reference proteome</keyword>
<dbReference type="InterPro" id="IPR038720">
    <property type="entry name" value="YprB_RNase_H-like_dom"/>
</dbReference>
<organism evidence="2 3">
    <name type="scientific">Acaryochloris thomasi RCC1774</name>
    <dbReference type="NCBI Taxonomy" id="1764569"/>
    <lineage>
        <taxon>Bacteria</taxon>
        <taxon>Bacillati</taxon>
        <taxon>Cyanobacteriota</taxon>
        <taxon>Cyanophyceae</taxon>
        <taxon>Acaryochloridales</taxon>
        <taxon>Acaryochloridaceae</taxon>
        <taxon>Acaryochloris</taxon>
        <taxon>Acaryochloris thomasi</taxon>
    </lineage>
</organism>
<dbReference type="InterPro" id="IPR019993">
    <property type="entry name" value="RecB_nuclease_TM0106_put"/>
</dbReference>
<dbReference type="AlphaFoldDB" id="A0A2W1JVH4"/>
<protein>
    <recommendedName>
        <fullName evidence="1">YprB ribonuclease H-like domain-containing protein</fullName>
    </recommendedName>
</protein>
<dbReference type="InterPro" id="IPR011604">
    <property type="entry name" value="PDDEXK-like_dom_sf"/>
</dbReference>
<sequence>MLLTARQLLSFQRCHRQTYLDAFGDLQNKAEPSDFLTKLRQDKAQHQQEFLANYTYERPNYPARDWIAGAQATLELMQAGVEQIHRGVLRVESDIDLVSVAIPDLLTKVPGDSFFGGWQYVPTSIQLSKRPKLEYQLLATFQAQVLADCQGVWPEVAYLYLRERGWYTVDLEKNRPKLADLLSELLTMLRQQQEPEAFIVNNRCSLCGWYEPCYAIAKSQKHLSLIPGITPSRYPILQAHNLTTTEAIAAIEPFDLQALTGFSKDVSVKMVHQAQAFVQDQPVTLALRPPGYDLPLPTAMVELYFDIEAEPSLNLAYLHGVLVINRQTQEQTFYPLLAQTPEEEQRVWEDFLALVQRYPNAPIFHFCAYEVQTVERLARLYDTPMPMIETLLERFVDLHIWVTKTVVLPIESYTLKLIARWIGFEWRNSEANGAQSIYWYSQWLETCDRTFLETILIYNEDDCRATYAVKEWLTIFLEQQATSTNGQQPLISDFATTDPHEI</sequence>
<dbReference type="NCBIfam" id="TIGR03491">
    <property type="entry name" value="TM0106 family RecB-like putative nuclease"/>
    <property type="match status" value="1"/>
</dbReference>
<dbReference type="InterPro" id="IPR012337">
    <property type="entry name" value="RNaseH-like_sf"/>
</dbReference>
<proteinExistence type="predicted"/>
<dbReference type="EMBL" id="PQWO01000004">
    <property type="protein sequence ID" value="PZD73744.1"/>
    <property type="molecule type" value="Genomic_DNA"/>
</dbReference>
<feature type="domain" description="YprB ribonuclease H-like" evidence="1">
    <location>
        <begin position="303"/>
        <end position="473"/>
    </location>
</feature>
<dbReference type="SUPFAM" id="SSF53098">
    <property type="entry name" value="Ribonuclease H-like"/>
    <property type="match status" value="1"/>
</dbReference>
<dbReference type="RefSeq" id="WP_110985654.1">
    <property type="nucleotide sequence ID" value="NZ_CAWNWM010000004.1"/>
</dbReference>